<reference evidence="4" key="1">
    <citation type="submission" date="2016-11" db="EMBL/GenBank/DDBJ databases">
        <authorList>
            <person name="Varghese N."/>
            <person name="Submissions S."/>
        </authorList>
    </citation>
    <scope>NUCLEOTIDE SEQUENCE [LARGE SCALE GENOMIC DNA]</scope>
    <source>
        <strain evidence="4">DSM 10349</strain>
    </source>
</reference>
<accession>A0A1M6UP99</accession>
<evidence type="ECO:0000256" key="2">
    <source>
        <dbReference type="ARBA" id="ARBA00022840"/>
    </source>
</evidence>
<dbReference type="InterPro" id="IPR033756">
    <property type="entry name" value="YlxH/NBP35"/>
</dbReference>
<evidence type="ECO:0000313" key="3">
    <source>
        <dbReference type="EMBL" id="SHK71006.1"/>
    </source>
</evidence>
<dbReference type="Gene3D" id="3.40.50.300">
    <property type="entry name" value="P-loop containing nucleotide triphosphate hydrolases"/>
    <property type="match status" value="1"/>
</dbReference>
<dbReference type="OrthoDB" id="9809679at2"/>
<sequence length="265" mass="28915">MSCQLNCGKKTHQKLLIGGRSRIGKIIAITGGKGGVGKSVITSLMAVSLSNIGYRIGILDCDFYSPSIADIFGLGPGTISKDSEYPDSSISGIKILSMGLLKNNLEQPLVWRSIASCTMLKEFWQTTHWGDLDFLFLDLPNNSDLQLTVFQEFPLDGLILVTNHQRAVIQATKNVYELAGGYNINTLGLVMNMASFQCPSCQSKVGLRNELITKRLTGLSQLPVLEVLPFDLSFLSICEEGKIELATTSAFQTIPGLLKTNELFC</sequence>
<name>A0A1M6UP99_9FIRM</name>
<dbReference type="SUPFAM" id="SSF52540">
    <property type="entry name" value="P-loop containing nucleoside triphosphate hydrolases"/>
    <property type="match status" value="1"/>
</dbReference>
<dbReference type="PANTHER" id="PTHR42961:SF2">
    <property type="entry name" value="IRON-SULFUR PROTEIN NUBPL"/>
    <property type="match status" value="1"/>
</dbReference>
<gene>
    <name evidence="3" type="ORF">SAMN02745123_02856</name>
</gene>
<dbReference type="EMBL" id="FRAR01000021">
    <property type="protein sequence ID" value="SHK71006.1"/>
    <property type="molecule type" value="Genomic_DNA"/>
</dbReference>
<keyword evidence="2" id="KW-0067">ATP-binding</keyword>
<dbReference type="PANTHER" id="PTHR42961">
    <property type="entry name" value="IRON-SULFUR PROTEIN NUBPL"/>
    <property type="match status" value="1"/>
</dbReference>
<proteinExistence type="predicted"/>
<dbReference type="RefSeq" id="WP_072915633.1">
    <property type="nucleotide sequence ID" value="NZ_FRAR01000021.1"/>
</dbReference>
<evidence type="ECO:0000256" key="1">
    <source>
        <dbReference type="ARBA" id="ARBA00022741"/>
    </source>
</evidence>
<keyword evidence="1" id="KW-0547">Nucleotide-binding</keyword>
<organism evidence="3 4">
    <name type="scientific">Desulforamulus aeronauticus DSM 10349</name>
    <dbReference type="NCBI Taxonomy" id="1121421"/>
    <lineage>
        <taxon>Bacteria</taxon>
        <taxon>Bacillati</taxon>
        <taxon>Bacillota</taxon>
        <taxon>Clostridia</taxon>
        <taxon>Eubacteriales</taxon>
        <taxon>Peptococcaceae</taxon>
        <taxon>Desulforamulus</taxon>
    </lineage>
</organism>
<dbReference type="AlphaFoldDB" id="A0A1M6UP99"/>
<dbReference type="InterPro" id="IPR027417">
    <property type="entry name" value="P-loop_NTPase"/>
</dbReference>
<evidence type="ECO:0000313" key="4">
    <source>
        <dbReference type="Proteomes" id="UP000183997"/>
    </source>
</evidence>
<dbReference type="InterPro" id="IPR044304">
    <property type="entry name" value="NUBPL-like"/>
</dbReference>
<protein>
    <submittedName>
        <fullName evidence="3">Chromosome partitioning ATPase, Mrp family, contains Fe-S cluster</fullName>
    </submittedName>
</protein>
<dbReference type="STRING" id="1121421.SAMN02745123_02856"/>
<dbReference type="Proteomes" id="UP000183997">
    <property type="component" value="Unassembled WGS sequence"/>
</dbReference>
<dbReference type="Pfam" id="PF10609">
    <property type="entry name" value="ParA"/>
    <property type="match status" value="1"/>
</dbReference>
<dbReference type="GO" id="GO:0016226">
    <property type="term" value="P:iron-sulfur cluster assembly"/>
    <property type="evidence" value="ECO:0007669"/>
    <property type="project" value="InterPro"/>
</dbReference>
<keyword evidence="4" id="KW-1185">Reference proteome</keyword>
<dbReference type="GO" id="GO:0005524">
    <property type="term" value="F:ATP binding"/>
    <property type="evidence" value="ECO:0007669"/>
    <property type="project" value="UniProtKB-KW"/>
</dbReference>
<dbReference type="GO" id="GO:0051539">
    <property type="term" value="F:4 iron, 4 sulfur cluster binding"/>
    <property type="evidence" value="ECO:0007669"/>
    <property type="project" value="TreeGrafter"/>
</dbReference>